<evidence type="ECO:0000259" key="2">
    <source>
        <dbReference type="Pfam" id="PF13240"/>
    </source>
</evidence>
<gene>
    <name evidence="3" type="ORF">J422_01760</name>
</gene>
<dbReference type="Pfam" id="PF13240">
    <property type="entry name" value="Zn_Ribbon_1"/>
    <property type="match status" value="1"/>
</dbReference>
<dbReference type="AlphaFoldDB" id="N6VRJ8"/>
<organism evidence="3 4">
    <name type="scientific">Methanocaldococcus villosus KIN24-T80</name>
    <dbReference type="NCBI Taxonomy" id="1069083"/>
    <lineage>
        <taxon>Archaea</taxon>
        <taxon>Methanobacteriati</taxon>
        <taxon>Methanobacteriota</taxon>
        <taxon>Methanomada group</taxon>
        <taxon>Methanococci</taxon>
        <taxon>Methanococcales</taxon>
        <taxon>Methanocaldococcaceae</taxon>
        <taxon>Methanocaldococcus</taxon>
    </lineage>
</organism>
<evidence type="ECO:0000313" key="3">
    <source>
        <dbReference type="EMBL" id="ENN96505.1"/>
    </source>
</evidence>
<protein>
    <submittedName>
        <fullName evidence="3">Uncharacterized protein</fullName>
    </submittedName>
</protein>
<accession>N6VRJ8</accession>
<dbReference type="EMBL" id="APMM01000013">
    <property type="protein sequence ID" value="ENN96505.1"/>
    <property type="molecule type" value="Genomic_DNA"/>
</dbReference>
<dbReference type="PATRIC" id="fig|1069083.5.peg.346"/>
<dbReference type="Proteomes" id="UP000053695">
    <property type="component" value="Unassembled WGS sequence"/>
</dbReference>
<dbReference type="PANTHER" id="PTHR36718">
    <property type="entry name" value="OS05G0435400 PROTEIN"/>
    <property type="match status" value="1"/>
</dbReference>
<dbReference type="InterPro" id="IPR053281">
    <property type="entry name" value="Double_zinc_ribbon"/>
</dbReference>
<dbReference type="InterPro" id="IPR025874">
    <property type="entry name" value="DZR"/>
</dbReference>
<dbReference type="InterPro" id="IPR026870">
    <property type="entry name" value="Zinc_ribbon_dom"/>
</dbReference>
<feature type="domain" description="Zinc-ribbon" evidence="2">
    <location>
        <begin position="101"/>
        <end position="121"/>
    </location>
</feature>
<dbReference type="PANTHER" id="PTHR36718:SF1">
    <property type="entry name" value="DOUBLE ZINC RIBBON PROTEIN MJ0416"/>
    <property type="match status" value="1"/>
</dbReference>
<proteinExistence type="predicted"/>
<dbReference type="STRING" id="1069083.GCA_000371805_00203"/>
<evidence type="ECO:0000259" key="1">
    <source>
        <dbReference type="Pfam" id="PF12773"/>
    </source>
</evidence>
<reference evidence="3 4" key="1">
    <citation type="journal article" date="2013" name="Genome Announc.">
        <title>Draft Genome Sequence of a Highly Flagellated, Fast-Swimming Archaeon, Methanocaldococcus villosus Strain KIN24-T80 (DSM 22612).</title>
        <authorList>
            <person name="Thennarasu S."/>
            <person name="Polireddy D."/>
            <person name="Antony A."/>
            <person name="Yada M.R."/>
            <person name="Algarawi S."/>
            <person name="Sivakumar N."/>
        </authorList>
    </citation>
    <scope>NUCLEOTIDE SEQUENCE [LARGE SCALE GENOMIC DNA]</scope>
    <source>
        <strain evidence="3 4">KIN24-T80</strain>
    </source>
</reference>
<comment type="caution">
    <text evidence="3">The sequence shown here is derived from an EMBL/GenBank/DDBJ whole genome shotgun (WGS) entry which is preliminary data.</text>
</comment>
<evidence type="ECO:0000313" key="4">
    <source>
        <dbReference type="Proteomes" id="UP000053695"/>
    </source>
</evidence>
<keyword evidence="4" id="KW-1185">Reference proteome</keyword>
<dbReference type="RefSeq" id="WP_004590110.1">
    <property type="nucleotide sequence ID" value="NZ_APMM01000013.1"/>
</dbReference>
<dbReference type="OrthoDB" id="145002at2157"/>
<feature type="domain" description="DZANK-type" evidence="1">
    <location>
        <begin position="133"/>
        <end position="182"/>
    </location>
</feature>
<sequence>MGKVVPLTDEEKMSIVSGLRSSVPATRLVTLRRLQDLASRKPETILYLDAYDKVTLNEILTLLNHIAEYDPDEILRREAVITMEAVKKALGFKFSEVIPTCTNCGNPIDVGWDYCVNCGAEIDKMELEDIKRCPNCNKYIFETWKFCAHCKYKLREEEEVITRCPRCKRPVDPEWLVCPYCGYRLKRVNK</sequence>
<dbReference type="Pfam" id="PF12773">
    <property type="entry name" value="DZR"/>
    <property type="match status" value="1"/>
</dbReference>
<name>N6VRJ8_9EURY</name>